<sequence>MPGQRKRRRQQQNEAQRSAPRFAPDTGCWEVLFETQDEAEWHAHIRRLRASDTQIDWTAVRVDRLCGRQTQPTTFRLSLFVPKALPHPDQNFST</sequence>
<name>A0ABN3JPS1_9ACTN</name>
<feature type="compositionally biased region" description="Basic residues" evidence="1">
    <location>
        <begin position="1"/>
        <end position="10"/>
    </location>
</feature>
<protein>
    <submittedName>
        <fullName evidence="2">Uncharacterized protein</fullName>
    </submittedName>
</protein>
<accession>A0ABN3JPS1</accession>
<evidence type="ECO:0000313" key="3">
    <source>
        <dbReference type="Proteomes" id="UP001500460"/>
    </source>
</evidence>
<gene>
    <name evidence="2" type="ORF">GCM10010421_28240</name>
</gene>
<organism evidence="2 3">
    <name type="scientific">Streptomyces glaucus</name>
    <dbReference type="NCBI Taxonomy" id="284029"/>
    <lineage>
        <taxon>Bacteria</taxon>
        <taxon>Bacillati</taxon>
        <taxon>Actinomycetota</taxon>
        <taxon>Actinomycetes</taxon>
        <taxon>Kitasatosporales</taxon>
        <taxon>Streptomycetaceae</taxon>
        <taxon>Streptomyces</taxon>
    </lineage>
</organism>
<comment type="caution">
    <text evidence="2">The sequence shown here is derived from an EMBL/GenBank/DDBJ whole genome shotgun (WGS) entry which is preliminary data.</text>
</comment>
<reference evidence="2 3" key="1">
    <citation type="journal article" date="2019" name="Int. J. Syst. Evol. Microbiol.">
        <title>The Global Catalogue of Microorganisms (GCM) 10K type strain sequencing project: providing services to taxonomists for standard genome sequencing and annotation.</title>
        <authorList>
            <consortium name="The Broad Institute Genomics Platform"/>
            <consortium name="The Broad Institute Genome Sequencing Center for Infectious Disease"/>
            <person name="Wu L."/>
            <person name="Ma J."/>
        </authorList>
    </citation>
    <scope>NUCLEOTIDE SEQUENCE [LARGE SCALE GENOMIC DNA]</scope>
    <source>
        <strain evidence="2 3">JCM 6922</strain>
    </source>
</reference>
<dbReference type="Proteomes" id="UP001500460">
    <property type="component" value="Unassembled WGS sequence"/>
</dbReference>
<dbReference type="EMBL" id="BAAATK010000015">
    <property type="protein sequence ID" value="GAA2436824.1"/>
    <property type="molecule type" value="Genomic_DNA"/>
</dbReference>
<proteinExistence type="predicted"/>
<keyword evidence="3" id="KW-1185">Reference proteome</keyword>
<feature type="region of interest" description="Disordered" evidence="1">
    <location>
        <begin position="1"/>
        <end position="22"/>
    </location>
</feature>
<evidence type="ECO:0000313" key="2">
    <source>
        <dbReference type="EMBL" id="GAA2436824.1"/>
    </source>
</evidence>
<evidence type="ECO:0000256" key="1">
    <source>
        <dbReference type="SAM" id="MobiDB-lite"/>
    </source>
</evidence>